<dbReference type="AlphaFoldDB" id="A0A9P4U4H4"/>
<name>A0A9P4U4H4_9PEZI</name>
<accession>A0A9P4U4H4</accession>
<dbReference type="Proteomes" id="UP000800235">
    <property type="component" value="Unassembled WGS sequence"/>
</dbReference>
<proteinExistence type="predicted"/>
<comment type="caution">
    <text evidence="2">The sequence shown here is derived from an EMBL/GenBank/DDBJ whole genome shotgun (WGS) entry which is preliminary data.</text>
</comment>
<reference evidence="2" key="1">
    <citation type="journal article" date="2020" name="Stud. Mycol.">
        <title>101 Dothideomycetes genomes: a test case for predicting lifestyles and emergence of pathogens.</title>
        <authorList>
            <person name="Haridas S."/>
            <person name="Albert R."/>
            <person name="Binder M."/>
            <person name="Bloem J."/>
            <person name="Labutti K."/>
            <person name="Salamov A."/>
            <person name="Andreopoulos B."/>
            <person name="Baker S."/>
            <person name="Barry K."/>
            <person name="Bills G."/>
            <person name="Bluhm B."/>
            <person name="Cannon C."/>
            <person name="Castanera R."/>
            <person name="Culley D."/>
            <person name="Daum C."/>
            <person name="Ezra D."/>
            <person name="Gonzalez J."/>
            <person name="Henrissat B."/>
            <person name="Kuo A."/>
            <person name="Liang C."/>
            <person name="Lipzen A."/>
            <person name="Lutzoni F."/>
            <person name="Magnuson J."/>
            <person name="Mondo S."/>
            <person name="Nolan M."/>
            <person name="Ohm R."/>
            <person name="Pangilinan J."/>
            <person name="Park H.-J."/>
            <person name="Ramirez L."/>
            <person name="Alfaro M."/>
            <person name="Sun H."/>
            <person name="Tritt A."/>
            <person name="Yoshinaga Y."/>
            <person name="Zwiers L.-H."/>
            <person name="Turgeon B."/>
            <person name="Goodwin S."/>
            <person name="Spatafora J."/>
            <person name="Crous P."/>
            <person name="Grigoriev I."/>
        </authorList>
    </citation>
    <scope>NUCLEOTIDE SEQUENCE</scope>
    <source>
        <strain evidence="2">CBS 130266</strain>
    </source>
</reference>
<protein>
    <submittedName>
        <fullName evidence="2">Uncharacterized protein</fullName>
    </submittedName>
</protein>
<feature type="chain" id="PRO_5040411552" evidence="1">
    <location>
        <begin position="18"/>
        <end position="376"/>
    </location>
</feature>
<keyword evidence="1" id="KW-0732">Signal</keyword>
<gene>
    <name evidence="2" type="ORF">EJ08DRAFT_674532</name>
</gene>
<organism evidence="2 3">
    <name type="scientific">Tothia fuscella</name>
    <dbReference type="NCBI Taxonomy" id="1048955"/>
    <lineage>
        <taxon>Eukaryota</taxon>
        <taxon>Fungi</taxon>
        <taxon>Dikarya</taxon>
        <taxon>Ascomycota</taxon>
        <taxon>Pezizomycotina</taxon>
        <taxon>Dothideomycetes</taxon>
        <taxon>Pleosporomycetidae</taxon>
        <taxon>Venturiales</taxon>
        <taxon>Cylindrosympodiaceae</taxon>
        <taxon>Tothia</taxon>
    </lineage>
</organism>
<evidence type="ECO:0000313" key="3">
    <source>
        <dbReference type="Proteomes" id="UP000800235"/>
    </source>
</evidence>
<evidence type="ECO:0000256" key="1">
    <source>
        <dbReference type="SAM" id="SignalP"/>
    </source>
</evidence>
<dbReference type="OrthoDB" id="4121208at2759"/>
<dbReference type="EMBL" id="MU007010">
    <property type="protein sequence ID" value="KAF2436671.1"/>
    <property type="molecule type" value="Genomic_DNA"/>
</dbReference>
<sequence>MHLIALFLVSLITHSFAAFAPLKRPHYAEKRARFEHEAVEINEKRQLVPPGLPPAVPAEITSEPVILTYVTPSPSAQPIPITAQGQLVTSYIPQITVCALPPLAFESVAPTGPPYLNYSVSIPTRTGSCLTTYSPTITPICHTVLTGIASRTTVTDCTQEITFSSDVDFIIETPDATSSASSFITPAPYVRLLETYYAATWTEFATPGVAPSNVDVKICTTYQNGTTICMEQVEAWYVETVTLITSTTTHIDLTTTVKGPALVMVETYHMDVTGAKTTISLSTKMGLEYEFQTLTTIRESGASGAPTITRISTLTNTITKGVAYNTDEPSQILPTNIPGVSSSTGSEEDQFTVVQATRTLPGETHFSTLRNWNSTT</sequence>
<keyword evidence="3" id="KW-1185">Reference proteome</keyword>
<feature type="signal peptide" evidence="1">
    <location>
        <begin position="1"/>
        <end position="17"/>
    </location>
</feature>
<evidence type="ECO:0000313" key="2">
    <source>
        <dbReference type="EMBL" id="KAF2436671.1"/>
    </source>
</evidence>